<dbReference type="InterPro" id="IPR001202">
    <property type="entry name" value="WW_dom"/>
</dbReference>
<dbReference type="Pfam" id="PF00397">
    <property type="entry name" value="WW"/>
    <property type="match status" value="1"/>
</dbReference>
<protein>
    <recommendedName>
        <fullName evidence="2">WW domain-containing protein</fullName>
    </recommendedName>
</protein>
<evidence type="ECO:0000256" key="1">
    <source>
        <dbReference type="SAM" id="MobiDB-lite"/>
    </source>
</evidence>
<feature type="region of interest" description="Disordered" evidence="1">
    <location>
        <begin position="293"/>
        <end position="344"/>
    </location>
</feature>
<dbReference type="AlphaFoldDB" id="A0A5A8EBJ6"/>
<dbReference type="SUPFAM" id="SSF51045">
    <property type="entry name" value="WW domain"/>
    <property type="match status" value="1"/>
</dbReference>
<dbReference type="InterPro" id="IPR036020">
    <property type="entry name" value="WW_dom_sf"/>
</dbReference>
<feature type="domain" description="WW" evidence="2">
    <location>
        <begin position="711"/>
        <end position="736"/>
    </location>
</feature>
<dbReference type="EMBL" id="VLTO01000015">
    <property type="protein sequence ID" value="KAA0175205.1"/>
    <property type="molecule type" value="Genomic_DNA"/>
</dbReference>
<dbReference type="Gene3D" id="2.20.70.10">
    <property type="match status" value="1"/>
</dbReference>
<evidence type="ECO:0000313" key="4">
    <source>
        <dbReference type="Proteomes" id="UP000322899"/>
    </source>
</evidence>
<comment type="caution">
    <text evidence="3">The sequence shown here is derived from an EMBL/GenBank/DDBJ whole genome shotgun (WGS) entry which is preliminary data.</text>
</comment>
<feature type="compositionally biased region" description="Low complexity" evidence="1">
    <location>
        <begin position="603"/>
        <end position="629"/>
    </location>
</feature>
<gene>
    <name evidence="3" type="ORF">FNF27_03213</name>
</gene>
<name>A0A5A8EBJ6_CAFRO</name>
<reference evidence="3 4" key="1">
    <citation type="submission" date="2019-07" db="EMBL/GenBank/DDBJ databases">
        <title>Genomes of Cafeteria roenbergensis.</title>
        <authorList>
            <person name="Fischer M.G."/>
            <person name="Hackl T."/>
            <person name="Roman M."/>
        </authorList>
    </citation>
    <scope>NUCLEOTIDE SEQUENCE [LARGE SCALE GENOMIC DNA]</scope>
    <source>
        <strain evidence="3 4">E4-10P</strain>
    </source>
</reference>
<feature type="compositionally biased region" description="Acidic residues" evidence="1">
    <location>
        <begin position="364"/>
        <end position="374"/>
    </location>
</feature>
<accession>A0A5A8EBJ6</accession>
<dbReference type="Proteomes" id="UP000322899">
    <property type="component" value="Unassembled WGS sequence"/>
</dbReference>
<evidence type="ECO:0000313" key="3">
    <source>
        <dbReference type="EMBL" id="KAA0175205.1"/>
    </source>
</evidence>
<dbReference type="CDD" id="cd00201">
    <property type="entry name" value="WW"/>
    <property type="match status" value="1"/>
</dbReference>
<sequence>MGVAALACQKAWEEDDARTKATPERPPTFRVPCGPRGVCHVNQQFLPDTVLPRKDWEQLKAECAVRGVSEYHLQCLFLQLCDFRDQASLGTVPVKVFLGMFQTHFSKLLRRLVRLQAGGRRPRLLFEEAVRLILDIASMDYFTLLVVSARVIGGSEVIDADGVRAIVRYISSDRVDAFSKALCKKLVCRDGVPHTLPAFVELGVRYPGLFFPVMQMQRAIQRRFLGMQFWNDFHRRNHTLIQPADFSYSGAKAVTARQVILELLSSGSRPLVMGSQATRALVPAWDAGAFPAGDMLPSSDTGRSSDPGMHSISRKWSDLPELQDALPNAPLGEEPPRETPESSAFALSMGIGARRAIEDTIHEESDESEGSSDDDGVHGRSGGVAETETAGQPSGELAVAVAMERAQSSRQPTRAGLGGTRERATQVLDLSANATALEPHTGAFTLAERVNATRRTLEHAQITDVAKRSAPDSARISSDTANKTVGFLFAAAARGSAKREIRRDVPLSVPMPIAPSITDWARTHPAPAGASLEDGPIDIARTVMLNFASGVGSSIRRVNAPCLFCARNIGEIAARERSQSRALVPTSNRQAISAAAEPLPQQRSRTTSASSRASRVHPAPSVVSVASEPRPAHATHNSGFCSECEEYARKVLVDTYGYHFAGLVIEACAMSADPSIASTSLAEATNARERQPILPVQGGLEPFVFREDIFVEQFDDNTGQMFYYNVATGDSTWRRPVRYVPLSLSAGPDGAAAGKE</sequence>
<feature type="region of interest" description="Disordered" evidence="1">
    <location>
        <begin position="576"/>
        <end position="638"/>
    </location>
</feature>
<feature type="region of interest" description="Disordered" evidence="1">
    <location>
        <begin position="362"/>
        <end position="395"/>
    </location>
</feature>
<organism evidence="3 4">
    <name type="scientific">Cafeteria roenbergensis</name>
    <name type="common">Marine flagellate</name>
    <dbReference type="NCBI Taxonomy" id="33653"/>
    <lineage>
        <taxon>Eukaryota</taxon>
        <taxon>Sar</taxon>
        <taxon>Stramenopiles</taxon>
        <taxon>Bigyra</taxon>
        <taxon>Opalozoa</taxon>
        <taxon>Bicosoecida</taxon>
        <taxon>Cafeteriaceae</taxon>
        <taxon>Cafeteria</taxon>
    </lineage>
</organism>
<evidence type="ECO:0000259" key="2">
    <source>
        <dbReference type="Pfam" id="PF00397"/>
    </source>
</evidence>
<proteinExistence type="predicted"/>